<keyword evidence="3" id="KW-1185">Reference proteome</keyword>
<gene>
    <name evidence="2" type="ORF">F2Q65_08145</name>
</gene>
<dbReference type="RefSeq" id="WP_150092238.1">
    <property type="nucleotide sequence ID" value="NZ_JBFUOH010000003.1"/>
</dbReference>
<dbReference type="AlphaFoldDB" id="A0A5M8FPP3"/>
<sequence>MKSFNPRMLLPLLLLPLGSPAPAADAVTEQIDAGRQAYEAGDPRGAIQALNFAVAQIEEQLKALQLQVLPAPLPGWTAEDAQSETAGFAAMIAGTNLSRTYRRDDGEASLTITITADSPMLAMMNMMMSTPLLMQADPDNAPFTFGGYRGTIQQPPDGSAKVMLMVGSRILVQLEGRGTDRQTLEAYLEALNLSGLEKALLG</sequence>
<evidence type="ECO:0000256" key="1">
    <source>
        <dbReference type="SAM" id="SignalP"/>
    </source>
</evidence>
<keyword evidence="1" id="KW-0732">Signal</keyword>
<dbReference type="OrthoDB" id="5766180at2"/>
<feature type="chain" id="PRO_5024446969" evidence="1">
    <location>
        <begin position="24"/>
        <end position="202"/>
    </location>
</feature>
<dbReference type="Proteomes" id="UP000322981">
    <property type="component" value="Unassembled WGS sequence"/>
</dbReference>
<dbReference type="EMBL" id="VWXX01000008">
    <property type="protein sequence ID" value="KAA6185656.1"/>
    <property type="molecule type" value="Genomic_DNA"/>
</dbReference>
<organism evidence="2 3">
    <name type="scientific">Thiohalocapsa marina</name>
    <dbReference type="NCBI Taxonomy" id="424902"/>
    <lineage>
        <taxon>Bacteria</taxon>
        <taxon>Pseudomonadati</taxon>
        <taxon>Pseudomonadota</taxon>
        <taxon>Gammaproteobacteria</taxon>
        <taxon>Chromatiales</taxon>
        <taxon>Chromatiaceae</taxon>
        <taxon>Thiohalocapsa</taxon>
    </lineage>
</organism>
<name>A0A5M8FPP3_9GAMM</name>
<reference evidence="2 3" key="1">
    <citation type="submission" date="2019-09" db="EMBL/GenBank/DDBJ databases">
        <title>Whole-genome sequence of the purple sulfur bacterium Thiohalocapsa marina DSM 19078.</title>
        <authorList>
            <person name="Kyndt J.A."/>
            <person name="Meyer T.E."/>
        </authorList>
    </citation>
    <scope>NUCLEOTIDE SEQUENCE [LARGE SCALE GENOMIC DNA]</scope>
    <source>
        <strain evidence="2 3">DSM 19078</strain>
    </source>
</reference>
<evidence type="ECO:0000313" key="3">
    <source>
        <dbReference type="Proteomes" id="UP000322981"/>
    </source>
</evidence>
<accession>A0A5M8FPP3</accession>
<protein>
    <submittedName>
        <fullName evidence="2">Uncharacterized protein</fullName>
    </submittedName>
</protein>
<feature type="signal peptide" evidence="1">
    <location>
        <begin position="1"/>
        <end position="23"/>
    </location>
</feature>
<comment type="caution">
    <text evidence="2">The sequence shown here is derived from an EMBL/GenBank/DDBJ whole genome shotgun (WGS) entry which is preliminary data.</text>
</comment>
<evidence type="ECO:0000313" key="2">
    <source>
        <dbReference type="EMBL" id="KAA6185656.1"/>
    </source>
</evidence>
<proteinExistence type="predicted"/>